<dbReference type="GO" id="GO:0008237">
    <property type="term" value="F:metallopeptidase activity"/>
    <property type="evidence" value="ECO:0007669"/>
    <property type="project" value="UniProtKB-KW"/>
</dbReference>
<keyword evidence="7 9" id="KW-0482">Metalloprotease</keyword>
<keyword evidence="3 9" id="KW-0479">Metal-binding</keyword>
<dbReference type="EC" id="3.4.13.22" evidence="9 10"/>
<dbReference type="GO" id="GO:0071555">
    <property type="term" value="P:cell wall organization"/>
    <property type="evidence" value="ECO:0007669"/>
    <property type="project" value="UniProtKB-KW"/>
</dbReference>
<keyword evidence="2 9" id="KW-0645">Protease</keyword>
<accession>A0A5E6Y0X2</accession>
<dbReference type="CDD" id="cd14817">
    <property type="entry name" value="D-Ala-D-Ala_dipeptidase_VanX"/>
    <property type="match status" value="1"/>
</dbReference>
<dbReference type="Proteomes" id="UP000326953">
    <property type="component" value="Unassembled WGS sequence"/>
</dbReference>
<feature type="binding site" evidence="9">
    <location>
        <position position="149"/>
    </location>
    <ligand>
        <name>Zn(2+)</name>
        <dbReference type="ChEBI" id="CHEBI:29105"/>
        <note>catalytic</note>
    </ligand>
</feature>
<dbReference type="AlphaFoldDB" id="A0A5E6Y0X2"/>
<evidence type="ECO:0000256" key="3">
    <source>
        <dbReference type="ARBA" id="ARBA00022723"/>
    </source>
</evidence>
<dbReference type="HAMAP" id="MF_01924">
    <property type="entry name" value="A_A_dipeptidase"/>
    <property type="match status" value="1"/>
</dbReference>
<evidence type="ECO:0000256" key="8">
    <source>
        <dbReference type="ARBA" id="ARBA00023316"/>
    </source>
</evidence>
<evidence type="ECO:0000256" key="6">
    <source>
        <dbReference type="ARBA" id="ARBA00022997"/>
    </source>
</evidence>
<evidence type="ECO:0000256" key="9">
    <source>
        <dbReference type="HAMAP-Rule" id="MF_01924"/>
    </source>
</evidence>
<evidence type="ECO:0000256" key="10">
    <source>
        <dbReference type="PIRNR" id="PIRNR026671"/>
    </source>
</evidence>
<evidence type="ECO:0000313" key="12">
    <source>
        <dbReference type="EMBL" id="VVN46966.1"/>
    </source>
</evidence>
<evidence type="ECO:0000313" key="13">
    <source>
        <dbReference type="Proteomes" id="UP000326953"/>
    </source>
</evidence>
<dbReference type="Pfam" id="PF01427">
    <property type="entry name" value="Peptidase_M15"/>
    <property type="match status" value="2"/>
</dbReference>
<evidence type="ECO:0000256" key="4">
    <source>
        <dbReference type="ARBA" id="ARBA00022801"/>
    </source>
</evidence>
<feature type="binding site" evidence="9">
    <location>
        <position position="234"/>
    </location>
    <ligand>
        <name>Zn(2+)</name>
        <dbReference type="ChEBI" id="CHEBI:29105"/>
        <note>catalytic</note>
    </ligand>
</feature>
<keyword evidence="4 9" id="KW-0378">Hydrolase</keyword>
<dbReference type="PIRSF" id="PIRSF026671">
    <property type="entry name" value="AA_dipeptidase"/>
    <property type="match status" value="1"/>
</dbReference>
<keyword evidence="8 10" id="KW-0961">Cell wall biogenesis/degradation</keyword>
<comment type="cofactor">
    <cofactor evidence="9">
        <name>Zn(2+)</name>
        <dbReference type="ChEBI" id="CHEBI:29105"/>
    </cofactor>
    <text evidence="9">Binds 1 zinc ion per subunit.</text>
</comment>
<dbReference type="GO" id="GO:0006508">
    <property type="term" value="P:proteolysis"/>
    <property type="evidence" value="ECO:0007669"/>
    <property type="project" value="UniProtKB-KW"/>
</dbReference>
<dbReference type="SUPFAM" id="SSF55166">
    <property type="entry name" value="Hedgehog/DD-peptidase"/>
    <property type="match status" value="1"/>
</dbReference>
<comment type="function">
    <text evidence="9 10">Catalyzes hydrolysis of the D-alanyl-D-alanine dipeptide.</text>
</comment>
<dbReference type="InterPro" id="IPR000755">
    <property type="entry name" value="A_A_dipeptidase"/>
</dbReference>
<dbReference type="InterPro" id="IPR009045">
    <property type="entry name" value="Zn_M74/Hedgehog-like"/>
</dbReference>
<keyword evidence="5 9" id="KW-0862">Zinc</keyword>
<evidence type="ECO:0000256" key="11">
    <source>
        <dbReference type="SAM" id="SignalP"/>
    </source>
</evidence>
<gene>
    <name evidence="12" type="primary">vanX</name>
    <name evidence="9" type="synonym">ddpX</name>
    <name evidence="12" type="ORF">PS662_05953</name>
</gene>
<keyword evidence="6 9" id="KW-0224">Dipeptidase</keyword>
<protein>
    <recommendedName>
        <fullName evidence="9 10">D-alanyl-D-alanine dipeptidase</fullName>
        <shortName evidence="9 10">D-Ala-D-Ala dipeptidase</shortName>
        <ecNumber evidence="9 10">3.4.13.22</ecNumber>
    </recommendedName>
</protein>
<comment type="similarity">
    <text evidence="9 10">Belongs to the peptidase M15D family.</text>
</comment>
<dbReference type="Gene3D" id="3.30.1380.10">
    <property type="match status" value="1"/>
</dbReference>
<evidence type="ECO:0000256" key="5">
    <source>
        <dbReference type="ARBA" id="ARBA00022833"/>
    </source>
</evidence>
<sequence length="264" mass="28913" precursor="true">MPAVRTIALQSLLLLSAVICATARAETRPEHMVYLRTIDPGIEQDIRYASAHNFTGHPLDGYAAAECLLTLDAAKALARVQASLRAQGYGLKVFDCYRPNRAVADMGRFATQPGDPRKVEFYPRVDKQDFWRLGYVARVSNHSRGSTVDLTLTGPHTAPAATWTPSATQAECTAPYAQRWQDGALDMGTGFDCFDERAHSANPTISATARDNRQRLNEAMAKEGFSGYSKEWWHFTYAGAGAPNEVMDFPITPLGAPEALDASQ</sequence>
<comment type="catalytic activity">
    <reaction evidence="1 9 10">
        <text>D-alanyl-D-alanine + H2O = 2 D-alanine</text>
        <dbReference type="Rhea" id="RHEA:20661"/>
        <dbReference type="ChEBI" id="CHEBI:15377"/>
        <dbReference type="ChEBI" id="CHEBI:57416"/>
        <dbReference type="ChEBI" id="CHEBI:57822"/>
        <dbReference type="EC" id="3.4.13.22"/>
    </reaction>
</comment>
<evidence type="ECO:0000256" key="2">
    <source>
        <dbReference type="ARBA" id="ARBA00022670"/>
    </source>
</evidence>
<proteinExistence type="inferred from homology"/>
<organism evidence="12 13">
    <name type="scientific">Pseudomonas fluorescens</name>
    <dbReference type="NCBI Taxonomy" id="294"/>
    <lineage>
        <taxon>Bacteria</taxon>
        <taxon>Pseudomonadati</taxon>
        <taxon>Pseudomonadota</taxon>
        <taxon>Gammaproteobacteria</taxon>
        <taxon>Pseudomonadales</taxon>
        <taxon>Pseudomonadaceae</taxon>
        <taxon>Pseudomonas</taxon>
    </lineage>
</organism>
<dbReference type="EMBL" id="CABVHK010000031">
    <property type="protein sequence ID" value="VVN46966.1"/>
    <property type="molecule type" value="Genomic_DNA"/>
</dbReference>
<evidence type="ECO:0000256" key="1">
    <source>
        <dbReference type="ARBA" id="ARBA00001362"/>
    </source>
</evidence>
<dbReference type="PANTHER" id="PTHR43126:SF1">
    <property type="entry name" value="D-ALANYL-D-ALANINE DIPEPTIDASE"/>
    <property type="match status" value="1"/>
</dbReference>
<dbReference type="GO" id="GO:0160237">
    <property type="term" value="F:D-Ala-D-Ala dipeptidase activity"/>
    <property type="evidence" value="ECO:0007669"/>
    <property type="project" value="UniProtKB-EC"/>
</dbReference>
<evidence type="ECO:0000256" key="7">
    <source>
        <dbReference type="ARBA" id="ARBA00023049"/>
    </source>
</evidence>
<feature type="site" description="Transition state stabilizer" evidence="9">
    <location>
        <position position="98"/>
    </location>
</feature>
<dbReference type="PANTHER" id="PTHR43126">
    <property type="entry name" value="D-ALANYL-D-ALANINE DIPEPTIDASE"/>
    <property type="match status" value="1"/>
</dbReference>
<name>A0A5E6Y0X2_PSEFL</name>
<feature type="signal peptide" evidence="11">
    <location>
        <begin position="1"/>
        <end position="25"/>
    </location>
</feature>
<dbReference type="OrthoDB" id="9804204at2"/>
<feature type="binding site" evidence="9">
    <location>
        <position position="142"/>
    </location>
    <ligand>
        <name>Zn(2+)</name>
        <dbReference type="ChEBI" id="CHEBI:29105"/>
        <note>catalytic</note>
    </ligand>
</feature>
<feature type="active site" description="Proton donor/acceptor" evidence="9">
    <location>
        <position position="231"/>
    </location>
</feature>
<keyword evidence="11" id="KW-0732">Signal</keyword>
<feature type="chain" id="PRO_5022762010" description="D-alanyl-D-alanine dipeptidase" evidence="11">
    <location>
        <begin position="26"/>
        <end position="264"/>
    </location>
</feature>
<reference evidence="12 13" key="1">
    <citation type="submission" date="2019-09" db="EMBL/GenBank/DDBJ databases">
        <authorList>
            <person name="Chandra G."/>
            <person name="Truman W A."/>
        </authorList>
    </citation>
    <scope>NUCLEOTIDE SEQUENCE [LARGE SCALE GENOMIC DNA]</scope>
    <source>
        <strain evidence="12">PS662</strain>
    </source>
</reference>
<dbReference type="GO" id="GO:0008270">
    <property type="term" value="F:zinc ion binding"/>
    <property type="evidence" value="ECO:0007669"/>
    <property type="project" value="UniProtKB-UniRule"/>
</dbReference>